<dbReference type="Gene3D" id="2.60.120.380">
    <property type="match status" value="1"/>
</dbReference>
<name>A0A4R7LNB7_9RHOB</name>
<evidence type="ECO:0000256" key="1">
    <source>
        <dbReference type="SAM" id="Phobius"/>
    </source>
</evidence>
<keyword evidence="1" id="KW-1133">Transmembrane helix</keyword>
<accession>A0A4R7LNB7</accession>
<dbReference type="EMBL" id="SOBH01000001">
    <property type="protein sequence ID" value="TDT77214.1"/>
    <property type="molecule type" value="Genomic_DNA"/>
</dbReference>
<dbReference type="RefSeq" id="WP_134012505.1">
    <property type="nucleotide sequence ID" value="NZ_SOBH01000001.1"/>
</dbReference>
<dbReference type="OrthoDB" id="7842285at2"/>
<keyword evidence="1" id="KW-0812">Transmembrane</keyword>
<keyword evidence="1" id="KW-0472">Membrane</keyword>
<evidence type="ECO:0000313" key="3">
    <source>
        <dbReference type="Proteomes" id="UP000294563"/>
    </source>
</evidence>
<comment type="caution">
    <text evidence="2">The sequence shown here is derived from an EMBL/GenBank/DDBJ whole genome shotgun (WGS) entry which is preliminary data.</text>
</comment>
<reference evidence="2 3" key="1">
    <citation type="submission" date="2019-03" db="EMBL/GenBank/DDBJ databases">
        <title>Genomic Encyclopedia of Archaeal and Bacterial Type Strains, Phase II (KMG-II): from individual species to whole genera.</title>
        <authorList>
            <person name="Goeker M."/>
        </authorList>
    </citation>
    <scope>NUCLEOTIDE SEQUENCE [LARGE SCALE GENOMIC DNA]</scope>
    <source>
        <strain evidence="2 3">DSM 29467</strain>
    </source>
</reference>
<feature type="transmembrane region" description="Helical" evidence="1">
    <location>
        <begin position="51"/>
        <end position="70"/>
    </location>
</feature>
<sequence>MEFEAVSATRMIALMLVGGAFAFAGLYMMLRPRPEGAAKIELFGLKFESSSAGLLVFLVGAAFLSVTLFVPERQTVSTQVDIVPVAGDSKDAPEPVAPEESNQVSEIAVLEESEPNDGIRDADPLQIGQVVAGRFKNQARDVDWYSVSFDSGNIAQHEIKLRHVNGNSVAVTVYDLREQEIGRISTNSGVAYLPLKDQTTSKIFLKVTGAIGGWNTDTYEVSVELK</sequence>
<proteinExistence type="predicted"/>
<gene>
    <name evidence="2" type="ORF">BDE40_0494</name>
</gene>
<dbReference type="Proteomes" id="UP000294563">
    <property type="component" value="Unassembled WGS sequence"/>
</dbReference>
<keyword evidence="3" id="KW-1185">Reference proteome</keyword>
<feature type="transmembrane region" description="Helical" evidence="1">
    <location>
        <begin position="12"/>
        <end position="30"/>
    </location>
</feature>
<protein>
    <submittedName>
        <fullName evidence="2">Uncharacterized protein</fullName>
    </submittedName>
</protein>
<evidence type="ECO:0000313" key="2">
    <source>
        <dbReference type="EMBL" id="TDT77214.1"/>
    </source>
</evidence>
<organism evidence="2 3">
    <name type="scientific">Litoreibacter halocynthiae</name>
    <dbReference type="NCBI Taxonomy" id="1242689"/>
    <lineage>
        <taxon>Bacteria</taxon>
        <taxon>Pseudomonadati</taxon>
        <taxon>Pseudomonadota</taxon>
        <taxon>Alphaproteobacteria</taxon>
        <taxon>Rhodobacterales</taxon>
        <taxon>Roseobacteraceae</taxon>
        <taxon>Litoreibacter</taxon>
    </lineage>
</organism>
<dbReference type="AlphaFoldDB" id="A0A4R7LNB7"/>